<dbReference type="Proteomes" id="UP001596417">
    <property type="component" value="Unassembled WGS sequence"/>
</dbReference>
<dbReference type="InterPro" id="IPR055541">
    <property type="entry name" value="DUF7117"/>
</dbReference>
<sequence length="236" mass="26447">MKIRGQRECRECGTRWSYYETGTIVCPDCDSLRSRGVDDRTEHTSAPVTLDLAPARSMVESDGLSAALDDAVDRCREFIRRTGFIHAGELEPLSETFLAANELSYAAREANRAMRIDDDEELYLLTLLRGADDDRRPDSTAVPRSMRAARGLAYAAAIDAYQRDLRTFLETHPDQTAQSVFSTIEEHVRRIEALDGEVDPKTAERLVVATQETSEYIKTGAETQLVTAQDRLDEIV</sequence>
<dbReference type="EMBL" id="JBHTAX010000001">
    <property type="protein sequence ID" value="MFC7188786.1"/>
    <property type="molecule type" value="Genomic_DNA"/>
</dbReference>
<dbReference type="AlphaFoldDB" id="A0ABD5YL09"/>
<gene>
    <name evidence="1" type="ORF">ACFQL7_02230</name>
</gene>
<dbReference type="RefSeq" id="WP_248904405.1">
    <property type="nucleotide sequence ID" value="NZ_CP109979.1"/>
</dbReference>
<proteinExistence type="predicted"/>
<evidence type="ECO:0000313" key="1">
    <source>
        <dbReference type="EMBL" id="MFC7188786.1"/>
    </source>
</evidence>
<dbReference type="Pfam" id="PF23430">
    <property type="entry name" value="DUF7117"/>
    <property type="match status" value="1"/>
</dbReference>
<keyword evidence="2" id="KW-1185">Reference proteome</keyword>
<comment type="caution">
    <text evidence="1">The sequence shown here is derived from an EMBL/GenBank/DDBJ whole genome shotgun (WGS) entry which is preliminary data.</text>
</comment>
<reference evidence="1 2" key="1">
    <citation type="journal article" date="2019" name="Int. J. Syst. Evol. Microbiol.">
        <title>The Global Catalogue of Microorganisms (GCM) 10K type strain sequencing project: providing services to taxonomists for standard genome sequencing and annotation.</title>
        <authorList>
            <consortium name="The Broad Institute Genomics Platform"/>
            <consortium name="The Broad Institute Genome Sequencing Center for Infectious Disease"/>
            <person name="Wu L."/>
            <person name="Ma J."/>
        </authorList>
    </citation>
    <scope>NUCLEOTIDE SEQUENCE [LARGE SCALE GENOMIC DNA]</scope>
    <source>
        <strain evidence="1 2">RDMS1</strain>
    </source>
</reference>
<protein>
    <submittedName>
        <fullName evidence="1">TFIIB-type zinc ribbon-containing protein</fullName>
    </submittedName>
</protein>
<dbReference type="GeneID" id="76198335"/>
<accession>A0ABD5YL09</accession>
<name>A0ABD5YL09_9EURY</name>
<organism evidence="1 2">
    <name type="scientific">Halocatena marina</name>
    <dbReference type="NCBI Taxonomy" id="2934937"/>
    <lineage>
        <taxon>Archaea</taxon>
        <taxon>Methanobacteriati</taxon>
        <taxon>Methanobacteriota</taxon>
        <taxon>Stenosarchaea group</taxon>
        <taxon>Halobacteria</taxon>
        <taxon>Halobacteriales</taxon>
        <taxon>Natronomonadaceae</taxon>
        <taxon>Halocatena</taxon>
    </lineage>
</organism>
<evidence type="ECO:0000313" key="2">
    <source>
        <dbReference type="Proteomes" id="UP001596417"/>
    </source>
</evidence>